<dbReference type="Proteomes" id="UP000800035">
    <property type="component" value="Unassembled WGS sequence"/>
</dbReference>
<keyword evidence="3" id="KW-1185">Reference proteome</keyword>
<dbReference type="PANTHER" id="PTHR24148">
    <property type="entry name" value="ANKYRIN REPEAT DOMAIN-CONTAINING PROTEIN 39 HOMOLOG-RELATED"/>
    <property type="match status" value="1"/>
</dbReference>
<evidence type="ECO:0000313" key="2">
    <source>
        <dbReference type="EMBL" id="KAF1954235.1"/>
    </source>
</evidence>
<protein>
    <recommendedName>
        <fullName evidence="1">Heterokaryon incompatibility domain-containing protein</fullName>
    </recommendedName>
</protein>
<proteinExistence type="predicted"/>
<dbReference type="OrthoDB" id="194358at2759"/>
<dbReference type="EMBL" id="ML977000">
    <property type="protein sequence ID" value="KAF1954235.1"/>
    <property type="molecule type" value="Genomic_DNA"/>
</dbReference>
<evidence type="ECO:0000259" key="1">
    <source>
        <dbReference type="Pfam" id="PF06985"/>
    </source>
</evidence>
<dbReference type="InterPro" id="IPR052895">
    <property type="entry name" value="HetReg/Transcr_Mod"/>
</dbReference>
<feature type="non-terminal residue" evidence="2">
    <location>
        <position position="106"/>
    </location>
</feature>
<dbReference type="PANTHER" id="PTHR24148:SF77">
    <property type="entry name" value="HETEROKARYON INCOMPATIBILITY DOMAIN-CONTAINING PROTEIN"/>
    <property type="match status" value="1"/>
</dbReference>
<gene>
    <name evidence="2" type="ORF">CC80DRAFT_390480</name>
</gene>
<organism evidence="2 3">
    <name type="scientific">Byssothecium circinans</name>
    <dbReference type="NCBI Taxonomy" id="147558"/>
    <lineage>
        <taxon>Eukaryota</taxon>
        <taxon>Fungi</taxon>
        <taxon>Dikarya</taxon>
        <taxon>Ascomycota</taxon>
        <taxon>Pezizomycotina</taxon>
        <taxon>Dothideomycetes</taxon>
        <taxon>Pleosporomycetidae</taxon>
        <taxon>Pleosporales</taxon>
        <taxon>Massarineae</taxon>
        <taxon>Massarinaceae</taxon>
        <taxon>Byssothecium</taxon>
    </lineage>
</organism>
<accession>A0A6A5TNE6</accession>
<dbReference type="Pfam" id="PF06985">
    <property type="entry name" value="HET"/>
    <property type="match status" value="1"/>
</dbReference>
<feature type="domain" description="Heterokaryon incompatibility" evidence="1">
    <location>
        <begin position="6"/>
        <end position="99"/>
    </location>
</feature>
<dbReference type="AlphaFoldDB" id="A0A6A5TNE6"/>
<feature type="non-terminal residue" evidence="2">
    <location>
        <position position="1"/>
    </location>
</feature>
<name>A0A6A5TNE6_9PLEO</name>
<dbReference type="InterPro" id="IPR010730">
    <property type="entry name" value="HET"/>
</dbReference>
<reference evidence="2" key="1">
    <citation type="journal article" date="2020" name="Stud. Mycol.">
        <title>101 Dothideomycetes genomes: a test case for predicting lifestyles and emergence of pathogens.</title>
        <authorList>
            <person name="Haridas S."/>
            <person name="Albert R."/>
            <person name="Binder M."/>
            <person name="Bloem J."/>
            <person name="Labutti K."/>
            <person name="Salamov A."/>
            <person name="Andreopoulos B."/>
            <person name="Baker S."/>
            <person name="Barry K."/>
            <person name="Bills G."/>
            <person name="Bluhm B."/>
            <person name="Cannon C."/>
            <person name="Castanera R."/>
            <person name="Culley D."/>
            <person name="Daum C."/>
            <person name="Ezra D."/>
            <person name="Gonzalez J."/>
            <person name="Henrissat B."/>
            <person name="Kuo A."/>
            <person name="Liang C."/>
            <person name="Lipzen A."/>
            <person name="Lutzoni F."/>
            <person name="Magnuson J."/>
            <person name="Mondo S."/>
            <person name="Nolan M."/>
            <person name="Ohm R."/>
            <person name="Pangilinan J."/>
            <person name="Park H.-J."/>
            <person name="Ramirez L."/>
            <person name="Alfaro M."/>
            <person name="Sun H."/>
            <person name="Tritt A."/>
            <person name="Yoshinaga Y."/>
            <person name="Zwiers L.-H."/>
            <person name="Turgeon B."/>
            <person name="Goodwin S."/>
            <person name="Spatafora J."/>
            <person name="Crous P."/>
            <person name="Grigoriev I."/>
        </authorList>
    </citation>
    <scope>NUCLEOTIDE SEQUENCE</scope>
    <source>
        <strain evidence="2">CBS 675.92</strain>
    </source>
</reference>
<evidence type="ECO:0000313" key="3">
    <source>
        <dbReference type="Proteomes" id="UP000800035"/>
    </source>
</evidence>
<sequence>HQVPQYVALSYTWGCPIEDPYFRVSSNEVDGIGRNLYEALKRLTENNHEPVRLIWIDQLCINQDDLEERASQVSLMDVIYNCCQKVIVWLGEELERDIADFRALHR</sequence>